<evidence type="ECO:0000259" key="9">
    <source>
        <dbReference type="SMART" id="SM00965"/>
    </source>
</evidence>
<dbReference type="GO" id="GO:0009279">
    <property type="term" value="C:cell outer membrane"/>
    <property type="evidence" value="ECO:0007669"/>
    <property type="project" value="UniProtKB-SubCell"/>
</dbReference>
<evidence type="ECO:0000313" key="25">
    <source>
        <dbReference type="Proteomes" id="UP000462376"/>
    </source>
</evidence>
<dbReference type="SUPFAM" id="SSF56935">
    <property type="entry name" value="Porins"/>
    <property type="match status" value="1"/>
</dbReference>
<dbReference type="InterPro" id="IPR037066">
    <property type="entry name" value="Plug_dom_sf"/>
</dbReference>
<accession>A0A139KHK3</accession>
<keyword evidence="8" id="KW-0732">Signal</keyword>
<dbReference type="EMBL" id="CZAF01000003">
    <property type="protein sequence ID" value="CUO68138.1"/>
    <property type="molecule type" value="Genomic_DNA"/>
</dbReference>
<dbReference type="InterPro" id="IPR011662">
    <property type="entry name" value="Secretin/TonB_short_N"/>
</dbReference>
<evidence type="ECO:0000313" key="17">
    <source>
        <dbReference type="EMBL" id="RHH34432.1"/>
    </source>
</evidence>
<comment type="subcellular location">
    <subcellularLocation>
        <location evidence="1 7">Cell outer membrane</location>
        <topology evidence="1 7">Multi-pass membrane protein</topology>
    </subcellularLocation>
</comment>
<dbReference type="NCBIfam" id="TIGR04056">
    <property type="entry name" value="OMP_RagA_SusC"/>
    <property type="match status" value="1"/>
</dbReference>
<dbReference type="Proteomes" id="UP000284640">
    <property type="component" value="Unassembled WGS sequence"/>
</dbReference>
<reference evidence="24 25" key="3">
    <citation type="journal article" date="2019" name="Nat. Med.">
        <title>A library of human gut bacterial isolates paired with longitudinal multiomics data enables mechanistic microbiome research.</title>
        <authorList>
            <person name="Poyet M."/>
            <person name="Groussin M."/>
            <person name="Gibbons S.M."/>
            <person name="Avila-Pacheco J."/>
            <person name="Jiang X."/>
            <person name="Kearney S.M."/>
            <person name="Perrotta A.R."/>
            <person name="Berdy B."/>
            <person name="Zhao S."/>
            <person name="Lieberman T.D."/>
            <person name="Swanson P.K."/>
            <person name="Smith M."/>
            <person name="Roesemann S."/>
            <person name="Alexander J.E."/>
            <person name="Rich S.A."/>
            <person name="Livny J."/>
            <person name="Vlamakis H."/>
            <person name="Clish C."/>
            <person name="Bullock K."/>
            <person name="Deik A."/>
            <person name="Scott J."/>
            <person name="Pierce K.A."/>
            <person name="Xavier R.J."/>
            <person name="Alm E.J."/>
        </authorList>
    </citation>
    <scope>NUCLEOTIDE SEQUENCE [LARGE SCALE GENOMIC DNA]</scope>
    <source>
        <strain evidence="12 24">BIOML-A27</strain>
        <strain evidence="13 25">BIOML-A5</strain>
    </source>
</reference>
<evidence type="ECO:0000256" key="2">
    <source>
        <dbReference type="ARBA" id="ARBA00022448"/>
    </source>
</evidence>
<dbReference type="STRING" id="820.ERS852554_01812"/>
<evidence type="ECO:0000313" key="20">
    <source>
        <dbReference type="Proteomes" id="UP000260844"/>
    </source>
</evidence>
<dbReference type="SMART" id="SM00965">
    <property type="entry name" value="STN"/>
    <property type="match status" value="1"/>
</dbReference>
<dbReference type="NCBIfam" id="TIGR04057">
    <property type="entry name" value="SusC_RagA_signa"/>
    <property type="match status" value="1"/>
</dbReference>
<dbReference type="Gene3D" id="2.40.170.20">
    <property type="entry name" value="TonB-dependent receptor, beta-barrel domain"/>
    <property type="match status" value="1"/>
</dbReference>
<evidence type="ECO:0000313" key="22">
    <source>
        <dbReference type="Proteomes" id="UP000284022"/>
    </source>
</evidence>
<dbReference type="Gene3D" id="2.170.130.10">
    <property type="entry name" value="TonB-dependent receptor, plug domain"/>
    <property type="match status" value="1"/>
</dbReference>
<dbReference type="PATRIC" id="fig|820.27.peg.410"/>
<dbReference type="EMBL" id="QRJL01000001">
    <property type="protein sequence ID" value="RHH34432.1"/>
    <property type="molecule type" value="Genomic_DNA"/>
</dbReference>
<keyword evidence="6 7" id="KW-0998">Cell outer membrane</keyword>
<name>A0A139KHK3_BACUN</name>
<feature type="domain" description="Secretin/TonB short N-terminal" evidence="9">
    <location>
        <begin position="49"/>
        <end position="101"/>
    </location>
</feature>
<dbReference type="RefSeq" id="WP_005829814.1">
    <property type="nucleotide sequence ID" value="NZ_BQNO01000001.1"/>
</dbReference>
<dbReference type="AlphaFoldDB" id="A0A139KHK3"/>
<evidence type="ECO:0000256" key="5">
    <source>
        <dbReference type="ARBA" id="ARBA00023136"/>
    </source>
</evidence>
<dbReference type="InterPro" id="IPR023996">
    <property type="entry name" value="TonB-dep_OMP_SusC/RagA"/>
</dbReference>
<dbReference type="OrthoDB" id="9768177at2"/>
<dbReference type="GeneID" id="99749573"/>
<evidence type="ECO:0000313" key="23">
    <source>
        <dbReference type="Proteomes" id="UP000284640"/>
    </source>
</evidence>
<keyword evidence="3 7" id="KW-1134">Transmembrane beta strand</keyword>
<keyword evidence="4 7" id="KW-0812">Transmembrane</keyword>
<dbReference type="InterPro" id="IPR039426">
    <property type="entry name" value="TonB-dep_rcpt-like"/>
</dbReference>
<dbReference type="FunFam" id="2.170.130.10:FF:000003">
    <property type="entry name" value="SusC/RagA family TonB-linked outer membrane protein"/>
    <property type="match status" value="1"/>
</dbReference>
<evidence type="ECO:0000313" key="24">
    <source>
        <dbReference type="Proteomes" id="UP000433928"/>
    </source>
</evidence>
<dbReference type="EMBL" id="QSKL01000008">
    <property type="protein sequence ID" value="RHE59683.1"/>
    <property type="molecule type" value="Genomic_DNA"/>
</dbReference>
<feature type="signal peptide" evidence="8">
    <location>
        <begin position="1"/>
        <end position="25"/>
    </location>
</feature>
<evidence type="ECO:0000313" key="12">
    <source>
        <dbReference type="EMBL" id="KAB4172270.1"/>
    </source>
</evidence>
<reference evidence="18 19" key="1">
    <citation type="submission" date="2015-09" db="EMBL/GenBank/DDBJ databases">
        <authorList>
            <consortium name="Pathogen Informatics"/>
        </authorList>
    </citation>
    <scope>NUCLEOTIDE SEQUENCE [LARGE SCALE GENOMIC DNA]</scope>
    <source>
        <strain evidence="10 18">2789STDY5834847</strain>
        <strain evidence="11 19">2789STDY5834898</strain>
    </source>
</reference>
<evidence type="ECO:0000313" key="14">
    <source>
        <dbReference type="EMBL" id="RGJ92754.1"/>
    </source>
</evidence>
<dbReference type="InterPro" id="IPR012910">
    <property type="entry name" value="Plug_dom"/>
</dbReference>
<dbReference type="Pfam" id="PF13715">
    <property type="entry name" value="CarbopepD_reg_2"/>
    <property type="match status" value="1"/>
</dbReference>
<dbReference type="EMBL" id="CZAO01000014">
    <property type="protein sequence ID" value="CUQ00530.1"/>
    <property type="molecule type" value="Genomic_DNA"/>
</dbReference>
<dbReference type="Proteomes" id="UP000462376">
    <property type="component" value="Unassembled WGS sequence"/>
</dbReference>
<evidence type="ECO:0000313" key="13">
    <source>
        <dbReference type="EMBL" id="KAB4239230.1"/>
    </source>
</evidence>
<proteinExistence type="inferred from homology"/>
<evidence type="ECO:0000313" key="11">
    <source>
        <dbReference type="EMBL" id="CUQ00530.1"/>
    </source>
</evidence>
<dbReference type="Proteomes" id="UP000095614">
    <property type="component" value="Unassembled WGS sequence"/>
</dbReference>
<gene>
    <name evidence="17" type="ORF">DW216_00435</name>
    <name evidence="16" type="ORF">DW729_10805</name>
    <name evidence="15" type="ORF">DWW83_00390</name>
    <name evidence="14" type="ORF">DXD40_11865</name>
    <name evidence="10" type="ORF">ERS852462_01198</name>
    <name evidence="11" type="ORF">ERS852510_02895</name>
    <name evidence="13" type="ORF">GAP47_05910</name>
    <name evidence="12" type="ORF">GAQ59_03225</name>
</gene>
<dbReference type="FunFam" id="2.60.40.1120:FF:000003">
    <property type="entry name" value="Outer membrane protein Omp121"/>
    <property type="match status" value="1"/>
</dbReference>
<dbReference type="EMBL" id="WCUG01000003">
    <property type="protein sequence ID" value="KAB4172270.1"/>
    <property type="molecule type" value="Genomic_DNA"/>
</dbReference>
<evidence type="ECO:0000313" key="19">
    <source>
        <dbReference type="Proteomes" id="UP000095766"/>
    </source>
</evidence>
<dbReference type="Pfam" id="PF07715">
    <property type="entry name" value="Plug"/>
    <property type="match status" value="1"/>
</dbReference>
<protein>
    <submittedName>
        <fullName evidence="10">Putative TonB-dependent outer membrane receptor protein</fullName>
    </submittedName>
    <submittedName>
        <fullName evidence="14">SusC/RagA family TonB-linked outer membrane protein</fullName>
    </submittedName>
    <submittedName>
        <fullName evidence="12">TonB-dependent receptor</fullName>
    </submittedName>
</protein>
<dbReference type="Proteomes" id="UP000284022">
    <property type="component" value="Unassembled WGS sequence"/>
</dbReference>
<dbReference type="EMBL" id="QSPV01000009">
    <property type="protein sequence ID" value="RGJ92754.1"/>
    <property type="molecule type" value="Genomic_DNA"/>
</dbReference>
<dbReference type="EMBL" id="QRXV01000001">
    <property type="protein sequence ID" value="RGU41194.1"/>
    <property type="molecule type" value="Genomic_DNA"/>
</dbReference>
<evidence type="ECO:0000256" key="7">
    <source>
        <dbReference type="PROSITE-ProRule" id="PRU01360"/>
    </source>
</evidence>
<dbReference type="SUPFAM" id="SSF49464">
    <property type="entry name" value="Carboxypeptidase regulatory domain-like"/>
    <property type="match status" value="1"/>
</dbReference>
<dbReference type="InterPro" id="IPR008969">
    <property type="entry name" value="CarboxyPept-like_regulatory"/>
</dbReference>
<evidence type="ECO:0000256" key="3">
    <source>
        <dbReference type="ARBA" id="ARBA00022452"/>
    </source>
</evidence>
<feature type="chain" id="PRO_5014531038" evidence="8">
    <location>
        <begin position="26"/>
        <end position="1107"/>
    </location>
</feature>
<organism evidence="14 20">
    <name type="scientific">Bacteroides uniformis</name>
    <dbReference type="NCBI Taxonomy" id="820"/>
    <lineage>
        <taxon>Bacteria</taxon>
        <taxon>Pseudomonadati</taxon>
        <taxon>Bacteroidota</taxon>
        <taxon>Bacteroidia</taxon>
        <taxon>Bacteroidales</taxon>
        <taxon>Bacteroidaceae</taxon>
        <taxon>Bacteroides</taxon>
    </lineage>
</organism>
<evidence type="ECO:0000313" key="15">
    <source>
        <dbReference type="EMBL" id="RGU41194.1"/>
    </source>
</evidence>
<comment type="similarity">
    <text evidence="7">Belongs to the TonB-dependent receptor family.</text>
</comment>
<dbReference type="InterPro" id="IPR023997">
    <property type="entry name" value="TonB-dep_OMP_SusC/RagA_CS"/>
</dbReference>
<dbReference type="PROSITE" id="PS52016">
    <property type="entry name" value="TONB_DEPENDENT_REC_3"/>
    <property type="match status" value="1"/>
</dbReference>
<dbReference type="Proteomes" id="UP000283766">
    <property type="component" value="Unassembled WGS sequence"/>
</dbReference>
<evidence type="ECO:0000313" key="10">
    <source>
        <dbReference type="EMBL" id="CUO68138.1"/>
    </source>
</evidence>
<dbReference type="Pfam" id="PF07660">
    <property type="entry name" value="STN"/>
    <property type="match status" value="1"/>
</dbReference>
<evidence type="ECO:0000256" key="1">
    <source>
        <dbReference type="ARBA" id="ARBA00004571"/>
    </source>
</evidence>
<dbReference type="Gene3D" id="2.60.40.1120">
    <property type="entry name" value="Carboxypeptidase-like, regulatory domain"/>
    <property type="match status" value="1"/>
</dbReference>
<evidence type="ECO:0000256" key="4">
    <source>
        <dbReference type="ARBA" id="ARBA00022692"/>
    </source>
</evidence>
<evidence type="ECO:0000313" key="16">
    <source>
        <dbReference type="EMBL" id="RHE59683.1"/>
    </source>
</evidence>
<evidence type="ECO:0000256" key="6">
    <source>
        <dbReference type="ARBA" id="ARBA00023237"/>
    </source>
</evidence>
<evidence type="ECO:0000256" key="8">
    <source>
        <dbReference type="SAM" id="SignalP"/>
    </source>
</evidence>
<dbReference type="Proteomes" id="UP000433928">
    <property type="component" value="Unassembled WGS sequence"/>
</dbReference>
<evidence type="ECO:0000313" key="21">
    <source>
        <dbReference type="Proteomes" id="UP000283766"/>
    </source>
</evidence>
<dbReference type="InterPro" id="IPR036942">
    <property type="entry name" value="Beta-barrel_TonB_sf"/>
</dbReference>
<keyword evidence="2 7" id="KW-0813">Transport</keyword>
<dbReference type="EMBL" id="WCTL01000003">
    <property type="protein sequence ID" value="KAB4239230.1"/>
    <property type="molecule type" value="Genomic_DNA"/>
</dbReference>
<reference evidence="20 21" key="2">
    <citation type="submission" date="2018-08" db="EMBL/GenBank/DDBJ databases">
        <title>A genome reference for cultivated species of the human gut microbiota.</title>
        <authorList>
            <person name="Zou Y."/>
            <person name="Xue W."/>
            <person name="Luo G."/>
        </authorList>
    </citation>
    <scope>NUCLEOTIDE SEQUENCE [LARGE SCALE GENOMIC DNA]</scope>
    <source>
        <strain evidence="15 22">AF17-20</strain>
        <strain evidence="17 21">AM18-14LB</strain>
        <strain evidence="16 23">AM27-46</strain>
        <strain evidence="14 20">TM04-30</strain>
    </source>
</reference>
<dbReference type="Proteomes" id="UP000095766">
    <property type="component" value="Unassembled WGS sequence"/>
</dbReference>
<keyword evidence="5 7" id="KW-0472">Membrane</keyword>
<dbReference type="Proteomes" id="UP000260844">
    <property type="component" value="Unassembled WGS sequence"/>
</dbReference>
<sequence>MRQNKMIMRSLVLLGALFFWGNSFAQISLSVNKQTIKQIIPQIEKASGYNVFYTDKLPNLETKKDLNVSNASLEAVLKELFKGTKISFEIKANKQILLFQQTNKSVGAKKKVTGRIVDENDEPLIGASVIIKGSTQGTITNIDGEYTLEDVPEKATLTVSYVGYIPASVAVNGKNAINVVLQEDSKTLEEVVVIGYGTVKKKDLTGAVGSVGGAEVAARKTTSLSTALQGTIPGLMVTRNNNAPGANADKIYVRGITTIGNSDPLVIVDGVPGDINSVNANDVESISVLKDAASAAIYGSRAAAGVILVTTKRASDKELSLTYNGEFGWEIPTAEPEVVGVQRFLEMANELRYTDNPDGGKYQAYSEDQVNNWVKNNATNPNQYPITDWQDLILEKSATRQSHSIHLSGGSKVVKTKASLAYDEVGGLYGDRYFQRYTLRVNNDFNITQKLSATLDFNVKRTKHHMPQFTPFGMMRYMPAIYAGVWDDGRIAEGKSGANPYGLMKLGGTTEKWYTALGGKASIDFKPFDGFKISAIVAPRFNYDKFKTFKKAASYTLADDPNTIGGYLDNSGLYNTTKLSETRNDSYNVTTQLIANYAKKFAGKHDINLMAGYENYYEYIEELGADRDGYVLTNFPYLNNGPKDLIGNSGKGKEYAYRSYFGRVMYSYADRYLFQANIRHDGSSRFAKKHRWGTFPSFSAGWVLSEENFMKNLNWDWLSFLKIRATWGALGNERIGDFPYMSTIAFGNTIFYQNNGIYFDQTASQQKYAIENVTWEKTESTDIGLDISFLNNRLRVNGDYYWKNTKDMLLAMAIPDFLGFSDPDVNAGKMSTKGYELNVSWNDHIGDFSYGIAINFSDFTSKMGDLQGTQFLGDKVKMEGSEFNEWYGYVSDGLFLTEEDLKNSPKINDKNTQLGDIKYKDISGPDGVPDGKISPEYDRVLLGSSLPHFLYGGNINLGYKNFDLSLAFQGVGKQNARLAREMVEPFRNNYGNFPAIIDGNYWSPYNTDEQNAVAKYPRLTHVNKSSNYAMSDYWLFNGGYFRLKNITLGYTFPKEWMNAIGIKGARIYASASDLFCLSKYPKGWDPEMGVSEYPITTSILLGVSVNF</sequence>
<keyword evidence="10" id="KW-0675">Receptor</keyword>
<evidence type="ECO:0000313" key="18">
    <source>
        <dbReference type="Proteomes" id="UP000095614"/>
    </source>
</evidence>